<sequence length="198" mass="22254">MDTLRKPPRRILIIEGHPDPSPQRLCHALAEAYREGAREAGHTLRTLILGDLDIPLLTSRSDWESPAPEIVEICQQDLLWAEHVVVIYPLWLGDVPAVLKAFLEQVLRPDFAFDPKRTAKGGLLKGRSARLVVTMGMPGWVYFSWFGAHSLRSLSRNVFQFVGFGPVKTTVFGMVEGASLGRRRVWLDKMSRLGRLGL</sequence>
<dbReference type="EMBL" id="BATC01000052">
    <property type="protein sequence ID" value="GAD60104.1"/>
    <property type="molecule type" value="Genomic_DNA"/>
</dbReference>
<reference evidence="6" key="1">
    <citation type="journal article" date="2013" name="Genome Announc.">
        <title>Draft Genome Sequence of the Dimorphic Prosthecate Bacterium Brevundimonas abyssalis TAR-001T.</title>
        <authorList>
            <person name="Tsubouchi T."/>
            <person name="Nishi S."/>
            <person name="Usui K."/>
            <person name="Shimane Y."/>
            <person name="Takaki Y."/>
            <person name="Maruyama T."/>
            <person name="Hatada Y."/>
        </authorList>
    </citation>
    <scope>NUCLEOTIDE SEQUENCE [LARGE SCALE GENOMIC DNA]</scope>
    <source>
        <strain evidence="6">TAR-001</strain>
    </source>
</reference>
<dbReference type="Proteomes" id="UP000016569">
    <property type="component" value="Unassembled WGS sequence"/>
</dbReference>
<dbReference type="PANTHER" id="PTHR10204:SF34">
    <property type="entry name" value="NAD(P)H DEHYDROGENASE [QUINONE] 1 ISOFORM 1"/>
    <property type="match status" value="1"/>
</dbReference>
<dbReference type="AlphaFoldDB" id="A0A8E0NCY8"/>
<dbReference type="GO" id="GO:0003955">
    <property type="term" value="F:NAD(P)H dehydrogenase (quinone) activity"/>
    <property type="evidence" value="ECO:0007669"/>
    <property type="project" value="TreeGrafter"/>
</dbReference>
<evidence type="ECO:0000256" key="2">
    <source>
        <dbReference type="ARBA" id="ARBA00023002"/>
    </source>
</evidence>
<feature type="transmembrane region" description="Helical" evidence="3">
    <location>
        <begin position="158"/>
        <end position="180"/>
    </location>
</feature>
<evidence type="ECO:0000256" key="1">
    <source>
        <dbReference type="ARBA" id="ARBA00006252"/>
    </source>
</evidence>
<evidence type="ECO:0000313" key="6">
    <source>
        <dbReference type="Proteomes" id="UP000016569"/>
    </source>
</evidence>
<dbReference type="InterPro" id="IPR051545">
    <property type="entry name" value="NAD(P)H_dehydrogenase_qn"/>
</dbReference>
<keyword evidence="3" id="KW-0472">Membrane</keyword>
<feature type="domain" description="Flavodoxin-like fold" evidence="4">
    <location>
        <begin position="10"/>
        <end position="175"/>
    </location>
</feature>
<protein>
    <submittedName>
        <fullName evidence="5">NAD(P)H dehydrogenase, quinone family</fullName>
    </submittedName>
</protein>
<dbReference type="SUPFAM" id="SSF52218">
    <property type="entry name" value="Flavoproteins"/>
    <property type="match status" value="1"/>
</dbReference>
<name>A0A8E0NCY8_9CAUL</name>
<keyword evidence="2" id="KW-0560">Oxidoreductase</keyword>
<dbReference type="Pfam" id="PF02525">
    <property type="entry name" value="Flavodoxin_2"/>
    <property type="match status" value="1"/>
</dbReference>
<comment type="caution">
    <text evidence="5">The sequence shown here is derived from an EMBL/GenBank/DDBJ whole genome shotgun (WGS) entry which is preliminary data.</text>
</comment>
<evidence type="ECO:0000313" key="5">
    <source>
        <dbReference type="EMBL" id="GAD60104.1"/>
    </source>
</evidence>
<keyword evidence="3" id="KW-0812">Transmembrane</keyword>
<dbReference type="InterPro" id="IPR029039">
    <property type="entry name" value="Flavoprotein-like_sf"/>
</dbReference>
<dbReference type="Gene3D" id="3.40.50.360">
    <property type="match status" value="1"/>
</dbReference>
<dbReference type="OrthoDB" id="9798454at2"/>
<proteinExistence type="inferred from homology"/>
<dbReference type="InterPro" id="IPR003680">
    <property type="entry name" value="Flavodoxin_fold"/>
</dbReference>
<keyword evidence="6" id="KW-1185">Reference proteome</keyword>
<dbReference type="PANTHER" id="PTHR10204">
    <property type="entry name" value="NAD P H OXIDOREDUCTASE-RELATED"/>
    <property type="match status" value="1"/>
</dbReference>
<dbReference type="RefSeq" id="WP_021698198.1">
    <property type="nucleotide sequence ID" value="NZ_BATC01000052.1"/>
</dbReference>
<accession>A0A8E0NCY8</accession>
<comment type="similarity">
    <text evidence="1">Belongs to the NAD(P)H dehydrogenase (quinone) family.</text>
</comment>
<dbReference type="GO" id="GO:0005829">
    <property type="term" value="C:cytosol"/>
    <property type="evidence" value="ECO:0007669"/>
    <property type="project" value="TreeGrafter"/>
</dbReference>
<evidence type="ECO:0000256" key="3">
    <source>
        <dbReference type="SAM" id="Phobius"/>
    </source>
</evidence>
<evidence type="ECO:0000259" key="4">
    <source>
        <dbReference type="Pfam" id="PF02525"/>
    </source>
</evidence>
<organism evidence="5 6">
    <name type="scientific">Brevundimonas abyssalis TAR-001</name>
    <dbReference type="NCBI Taxonomy" id="1391729"/>
    <lineage>
        <taxon>Bacteria</taxon>
        <taxon>Pseudomonadati</taxon>
        <taxon>Pseudomonadota</taxon>
        <taxon>Alphaproteobacteria</taxon>
        <taxon>Caulobacterales</taxon>
        <taxon>Caulobacteraceae</taxon>
        <taxon>Brevundimonas</taxon>
    </lineage>
</organism>
<gene>
    <name evidence="5" type="ORF">MBEBAB_2354</name>
</gene>
<feature type="transmembrane region" description="Helical" evidence="3">
    <location>
        <begin position="129"/>
        <end position="146"/>
    </location>
</feature>
<keyword evidence="3" id="KW-1133">Transmembrane helix</keyword>